<accession>X0TMD2</accession>
<dbReference type="AlphaFoldDB" id="X0TMD2"/>
<name>X0TMD2_9ZZZZ</name>
<dbReference type="EMBL" id="BARS01004377">
    <property type="protein sequence ID" value="GAF77255.1"/>
    <property type="molecule type" value="Genomic_DNA"/>
</dbReference>
<keyword evidence="1" id="KW-0472">Membrane</keyword>
<gene>
    <name evidence="2" type="ORF">S01H1_08543</name>
</gene>
<proteinExistence type="predicted"/>
<keyword evidence="1" id="KW-1133">Transmembrane helix</keyword>
<evidence type="ECO:0000256" key="1">
    <source>
        <dbReference type="SAM" id="Phobius"/>
    </source>
</evidence>
<organism evidence="2">
    <name type="scientific">marine sediment metagenome</name>
    <dbReference type="NCBI Taxonomy" id="412755"/>
    <lineage>
        <taxon>unclassified sequences</taxon>
        <taxon>metagenomes</taxon>
        <taxon>ecological metagenomes</taxon>
    </lineage>
</organism>
<keyword evidence="1" id="KW-0812">Transmembrane</keyword>
<evidence type="ECO:0000313" key="2">
    <source>
        <dbReference type="EMBL" id="GAF77255.1"/>
    </source>
</evidence>
<reference evidence="2" key="1">
    <citation type="journal article" date="2014" name="Front. Microbiol.">
        <title>High frequency of phylogenetically diverse reductive dehalogenase-homologous genes in deep subseafloor sedimentary metagenomes.</title>
        <authorList>
            <person name="Kawai M."/>
            <person name="Futagami T."/>
            <person name="Toyoda A."/>
            <person name="Takaki Y."/>
            <person name="Nishi S."/>
            <person name="Hori S."/>
            <person name="Arai W."/>
            <person name="Tsubouchi T."/>
            <person name="Morono Y."/>
            <person name="Uchiyama I."/>
            <person name="Ito T."/>
            <person name="Fujiyama A."/>
            <person name="Inagaki F."/>
            <person name="Takami H."/>
        </authorList>
    </citation>
    <scope>NUCLEOTIDE SEQUENCE</scope>
    <source>
        <strain evidence="2">Expedition CK06-06</strain>
    </source>
</reference>
<comment type="caution">
    <text evidence="2">The sequence shown here is derived from an EMBL/GenBank/DDBJ whole genome shotgun (WGS) entry which is preliminary data.</text>
</comment>
<sequence length="54" mass="6120">MAYEEGEAKFPMPIPRKWIVRGIIGIIVIVVLVATFYSIGPEQVGVIKRWGEYV</sequence>
<feature type="non-terminal residue" evidence="2">
    <location>
        <position position="54"/>
    </location>
</feature>
<protein>
    <submittedName>
        <fullName evidence="2">Uncharacterized protein</fullName>
    </submittedName>
</protein>
<feature type="transmembrane region" description="Helical" evidence="1">
    <location>
        <begin position="18"/>
        <end position="39"/>
    </location>
</feature>